<feature type="signal peptide" evidence="1">
    <location>
        <begin position="1"/>
        <end position="21"/>
    </location>
</feature>
<protein>
    <recommendedName>
        <fullName evidence="4">UVI-1</fullName>
    </recommendedName>
</protein>
<dbReference type="AlphaFoldDB" id="A0AA40BUD5"/>
<feature type="chain" id="PRO_5041242233" description="UVI-1" evidence="1">
    <location>
        <begin position="22"/>
        <end position="198"/>
    </location>
</feature>
<evidence type="ECO:0000313" key="2">
    <source>
        <dbReference type="EMBL" id="KAK0613984.1"/>
    </source>
</evidence>
<keyword evidence="3" id="KW-1185">Reference proteome</keyword>
<accession>A0AA40BUD5</accession>
<comment type="caution">
    <text evidence="2">The sequence shown here is derived from an EMBL/GenBank/DDBJ whole genome shotgun (WGS) entry which is preliminary data.</text>
</comment>
<keyword evidence="1" id="KW-0732">Signal</keyword>
<dbReference type="EMBL" id="JAULSU010000006">
    <property type="protein sequence ID" value="KAK0613984.1"/>
    <property type="molecule type" value="Genomic_DNA"/>
</dbReference>
<gene>
    <name evidence="2" type="ORF">B0T14DRAFT_499352</name>
</gene>
<sequence length="198" mass="20710">MVSLRTLAVSAVAFTAPLVSALTATQIVNNIQSLTSKSQALQAPAQSITILNGPLLAVGLGPFPQILTGFTDIVDNAKTAHAQMQSSPEHITTAADATAVANAFREFVRVHQVLLNILIGKAGLFQTVLVIGAPVASALQSLEAIVDTVAFNLIDLVDPATQKNQITGDAKALSNTIGIAIKAYEGLTVQKVKREFRA</sequence>
<proteinExistence type="predicted"/>
<reference evidence="2" key="1">
    <citation type="submission" date="2023-06" db="EMBL/GenBank/DDBJ databases">
        <title>Genome-scale phylogeny and comparative genomics of the fungal order Sordariales.</title>
        <authorList>
            <consortium name="Lawrence Berkeley National Laboratory"/>
            <person name="Hensen N."/>
            <person name="Bonometti L."/>
            <person name="Westerberg I."/>
            <person name="Brannstrom I.O."/>
            <person name="Guillou S."/>
            <person name="Cros-Aarteil S."/>
            <person name="Calhoun S."/>
            <person name="Haridas S."/>
            <person name="Kuo A."/>
            <person name="Mondo S."/>
            <person name="Pangilinan J."/>
            <person name="Riley R."/>
            <person name="Labutti K."/>
            <person name="Andreopoulos B."/>
            <person name="Lipzen A."/>
            <person name="Chen C."/>
            <person name="Yanf M."/>
            <person name="Daum C."/>
            <person name="Ng V."/>
            <person name="Clum A."/>
            <person name="Steindorff A."/>
            <person name="Ohm R."/>
            <person name="Martin F."/>
            <person name="Silar P."/>
            <person name="Natvig D."/>
            <person name="Lalanne C."/>
            <person name="Gautier V."/>
            <person name="Ament-Velasquez S.L."/>
            <person name="Kruys A."/>
            <person name="Hutchinson M.I."/>
            <person name="Powell A.J."/>
            <person name="Barry K."/>
            <person name="Miller A.N."/>
            <person name="Grigoriev I.V."/>
            <person name="Debuchy R."/>
            <person name="Gladieux P."/>
            <person name="Thoren M.H."/>
            <person name="Johannesson H."/>
        </authorList>
    </citation>
    <scope>NUCLEOTIDE SEQUENCE</scope>
    <source>
        <strain evidence="2">CBS 606.72</strain>
    </source>
</reference>
<dbReference type="Proteomes" id="UP001175000">
    <property type="component" value="Unassembled WGS sequence"/>
</dbReference>
<evidence type="ECO:0000256" key="1">
    <source>
        <dbReference type="SAM" id="SignalP"/>
    </source>
</evidence>
<name>A0AA40BUD5_9PEZI</name>
<dbReference type="Pfam" id="PF17615">
    <property type="entry name" value="C166"/>
    <property type="match status" value="1"/>
</dbReference>
<organism evidence="2 3">
    <name type="scientific">Immersiella caudata</name>
    <dbReference type="NCBI Taxonomy" id="314043"/>
    <lineage>
        <taxon>Eukaryota</taxon>
        <taxon>Fungi</taxon>
        <taxon>Dikarya</taxon>
        <taxon>Ascomycota</taxon>
        <taxon>Pezizomycotina</taxon>
        <taxon>Sordariomycetes</taxon>
        <taxon>Sordariomycetidae</taxon>
        <taxon>Sordariales</taxon>
        <taxon>Lasiosphaeriaceae</taxon>
        <taxon>Immersiella</taxon>
    </lineage>
</organism>
<evidence type="ECO:0000313" key="3">
    <source>
        <dbReference type="Proteomes" id="UP001175000"/>
    </source>
</evidence>
<evidence type="ECO:0008006" key="4">
    <source>
        <dbReference type="Google" id="ProtNLM"/>
    </source>
</evidence>